<dbReference type="GO" id="GO:0072686">
    <property type="term" value="C:mitotic spindle"/>
    <property type="evidence" value="ECO:0007669"/>
    <property type="project" value="TreeGrafter"/>
</dbReference>
<keyword evidence="3 9" id="KW-0493">Microtubule</keyword>
<dbReference type="InParanoid" id="A0A1D3D4G7"/>
<evidence type="ECO:0000256" key="8">
    <source>
        <dbReference type="PROSITE-ProRule" id="PRU00283"/>
    </source>
</evidence>
<dbReference type="InterPro" id="IPR001752">
    <property type="entry name" value="Kinesin_motor_dom"/>
</dbReference>
<feature type="compositionally biased region" description="Low complexity" evidence="10">
    <location>
        <begin position="121"/>
        <end position="131"/>
    </location>
</feature>
<dbReference type="PRINTS" id="PR00380">
    <property type="entry name" value="KINESINHEAVY"/>
</dbReference>
<proteinExistence type="inferred from homology"/>
<dbReference type="Proteomes" id="UP000095192">
    <property type="component" value="Unassembled WGS sequence"/>
</dbReference>
<dbReference type="GO" id="GO:0008574">
    <property type="term" value="F:plus-end-directed microtubule motor activity"/>
    <property type="evidence" value="ECO:0007669"/>
    <property type="project" value="TreeGrafter"/>
</dbReference>
<gene>
    <name evidence="12" type="ORF">cyc_03981</name>
</gene>
<evidence type="ECO:0000256" key="6">
    <source>
        <dbReference type="ARBA" id="ARBA00023175"/>
    </source>
</evidence>
<dbReference type="GO" id="GO:0051231">
    <property type="term" value="P:spindle elongation"/>
    <property type="evidence" value="ECO:0007669"/>
    <property type="project" value="TreeGrafter"/>
</dbReference>
<dbReference type="GO" id="GO:0005524">
    <property type="term" value="F:ATP binding"/>
    <property type="evidence" value="ECO:0007669"/>
    <property type="project" value="UniProtKB-UniRule"/>
</dbReference>
<evidence type="ECO:0000256" key="7">
    <source>
        <dbReference type="ARBA" id="ARBA00023212"/>
    </source>
</evidence>
<dbReference type="EMBL" id="JROU02000773">
    <property type="protein sequence ID" value="OEH78345.1"/>
    <property type="molecule type" value="Genomic_DNA"/>
</dbReference>
<dbReference type="VEuPathDB" id="ToxoDB:LOC34620708"/>
<evidence type="ECO:0000256" key="3">
    <source>
        <dbReference type="ARBA" id="ARBA00022701"/>
    </source>
</evidence>
<name>A0A1D3D4G7_9EIME</name>
<dbReference type="InterPro" id="IPR047149">
    <property type="entry name" value="KIF11-like"/>
</dbReference>
<feature type="region of interest" description="Disordered" evidence="10">
    <location>
        <begin position="121"/>
        <end position="154"/>
    </location>
</feature>
<sequence length="517" mass="55443">MASTPVRGGDGSPEGEAAAKRVAQEELFNTHVKPLVDQVKLMALRMRQAEDVQVSTEAVLEGYNCTLFAYGQTGTGKTYTIEGPQDQYEQYVQPRSSSACKSREGSSESLRRLAVLAAPGAASSPAAGSGADSNPTLNDDSLRESLENRDARSTGVALIPDAGLRIYEEQQADANSNWISTRVHGAVRVEGLTEKRVNSPQEVFSLLMAAAPRRSFACSGSNARSSRSHTIFSLSVCITESPRLSPADNSPPAPEAAAAASLAEGAPAITRSARERQLHQAAAGGVAVEEVVRLGKLSLVDLAGSENLERSWGGGTDLTRRKEASAINQSLLTLGRCINALVEKSGYIPFRDSKLTRILQDSLGGSTRTCLIATIGPTANTLEETLCTLDYAFRAKSVTTRPVATLRRSRDALLSQLMAENGQLRRLLQLQREREGVFLPLDLPARRFAGVPKGVPMLRLYAFAELLQQRQTKRRIARAASSSLSRIGAAAEAHRLPAATARHCAAASEEVFSRCKT</sequence>
<dbReference type="GO" id="GO:0008017">
    <property type="term" value="F:microtubule binding"/>
    <property type="evidence" value="ECO:0007669"/>
    <property type="project" value="InterPro"/>
</dbReference>
<dbReference type="AlphaFoldDB" id="A0A1D3D4G7"/>
<dbReference type="Gene3D" id="3.40.850.10">
    <property type="entry name" value="Kinesin motor domain"/>
    <property type="match status" value="1"/>
</dbReference>
<evidence type="ECO:0000256" key="9">
    <source>
        <dbReference type="RuleBase" id="RU000394"/>
    </source>
</evidence>
<evidence type="ECO:0000259" key="11">
    <source>
        <dbReference type="PROSITE" id="PS50067"/>
    </source>
</evidence>
<reference evidence="12 13" key="1">
    <citation type="journal article" date="2016" name="BMC Genomics">
        <title>Comparative genomics reveals Cyclospora cayetanensis possesses coccidia-like metabolism and invasion components but unique surface antigens.</title>
        <authorList>
            <person name="Liu S."/>
            <person name="Wang L."/>
            <person name="Zheng H."/>
            <person name="Xu Z."/>
            <person name="Roellig D.M."/>
            <person name="Li N."/>
            <person name="Frace M.A."/>
            <person name="Tang K."/>
            <person name="Arrowood M.J."/>
            <person name="Moss D.M."/>
            <person name="Zhang L."/>
            <person name="Feng Y."/>
            <person name="Xiao L."/>
        </authorList>
    </citation>
    <scope>NUCLEOTIDE SEQUENCE [LARGE SCALE GENOMIC DNA]</scope>
    <source>
        <strain evidence="12 13">CHN_HEN01</strain>
    </source>
</reference>
<dbReference type="SUPFAM" id="SSF52540">
    <property type="entry name" value="P-loop containing nucleoside triphosphate hydrolases"/>
    <property type="match status" value="1"/>
</dbReference>
<comment type="similarity">
    <text evidence="8 9">Belongs to the TRAFAC class myosin-kinesin ATPase superfamily. Kinesin family.</text>
</comment>
<dbReference type="PROSITE" id="PS00411">
    <property type="entry name" value="KINESIN_MOTOR_1"/>
    <property type="match status" value="1"/>
</dbReference>
<evidence type="ECO:0000313" key="12">
    <source>
        <dbReference type="EMBL" id="OEH78345.1"/>
    </source>
</evidence>
<keyword evidence="4 8" id="KW-0547">Nucleotide-binding</keyword>
<dbReference type="PANTHER" id="PTHR47970:SF12">
    <property type="entry name" value="KINESIN FAMILY MEMBER 11"/>
    <property type="match status" value="1"/>
</dbReference>
<feature type="domain" description="Kinesin motor" evidence="11">
    <location>
        <begin position="1"/>
        <end position="398"/>
    </location>
</feature>
<comment type="subcellular location">
    <subcellularLocation>
        <location evidence="1">Cytoplasm</location>
        <location evidence="1">Cytoskeleton</location>
    </subcellularLocation>
</comment>
<protein>
    <recommendedName>
        <fullName evidence="9">Kinesin-like protein</fullName>
    </recommendedName>
</protein>
<dbReference type="InterPro" id="IPR027417">
    <property type="entry name" value="P-loop_NTPase"/>
</dbReference>
<dbReference type="SMART" id="SM00129">
    <property type="entry name" value="KISc"/>
    <property type="match status" value="1"/>
</dbReference>
<evidence type="ECO:0000313" key="13">
    <source>
        <dbReference type="Proteomes" id="UP000095192"/>
    </source>
</evidence>
<dbReference type="InterPro" id="IPR019821">
    <property type="entry name" value="Kinesin_motor_CS"/>
</dbReference>
<evidence type="ECO:0000256" key="1">
    <source>
        <dbReference type="ARBA" id="ARBA00004245"/>
    </source>
</evidence>
<evidence type="ECO:0000256" key="10">
    <source>
        <dbReference type="SAM" id="MobiDB-lite"/>
    </source>
</evidence>
<keyword evidence="5 8" id="KW-0067">ATP-binding</keyword>
<comment type="caution">
    <text evidence="12">The sequence shown here is derived from an EMBL/GenBank/DDBJ whole genome shotgun (WGS) entry which is preliminary data.</text>
</comment>
<evidence type="ECO:0000256" key="2">
    <source>
        <dbReference type="ARBA" id="ARBA00022490"/>
    </source>
</evidence>
<feature type="binding site" evidence="8">
    <location>
        <begin position="71"/>
        <end position="78"/>
    </location>
    <ligand>
        <name>ATP</name>
        <dbReference type="ChEBI" id="CHEBI:30616"/>
    </ligand>
</feature>
<dbReference type="VEuPathDB" id="ToxoDB:cyc_03981"/>
<dbReference type="PROSITE" id="PS50067">
    <property type="entry name" value="KINESIN_MOTOR_2"/>
    <property type="match status" value="1"/>
</dbReference>
<dbReference type="Pfam" id="PF00225">
    <property type="entry name" value="Kinesin"/>
    <property type="match status" value="2"/>
</dbReference>
<dbReference type="GO" id="GO:0005876">
    <property type="term" value="C:spindle microtubule"/>
    <property type="evidence" value="ECO:0007669"/>
    <property type="project" value="TreeGrafter"/>
</dbReference>
<organism evidence="12 13">
    <name type="scientific">Cyclospora cayetanensis</name>
    <dbReference type="NCBI Taxonomy" id="88456"/>
    <lineage>
        <taxon>Eukaryota</taxon>
        <taxon>Sar</taxon>
        <taxon>Alveolata</taxon>
        <taxon>Apicomplexa</taxon>
        <taxon>Conoidasida</taxon>
        <taxon>Coccidia</taxon>
        <taxon>Eucoccidiorida</taxon>
        <taxon>Eimeriorina</taxon>
        <taxon>Eimeriidae</taxon>
        <taxon>Cyclospora</taxon>
    </lineage>
</organism>
<keyword evidence="13" id="KW-1185">Reference proteome</keyword>
<evidence type="ECO:0000256" key="5">
    <source>
        <dbReference type="ARBA" id="ARBA00022840"/>
    </source>
</evidence>
<feature type="compositionally biased region" description="Basic and acidic residues" evidence="10">
    <location>
        <begin position="140"/>
        <end position="152"/>
    </location>
</feature>
<keyword evidence="2" id="KW-0963">Cytoplasm</keyword>
<keyword evidence="7" id="KW-0206">Cytoskeleton</keyword>
<dbReference type="GO" id="GO:0007018">
    <property type="term" value="P:microtubule-based movement"/>
    <property type="evidence" value="ECO:0007669"/>
    <property type="project" value="InterPro"/>
</dbReference>
<feature type="region of interest" description="Disordered" evidence="10">
    <location>
        <begin position="243"/>
        <end position="262"/>
    </location>
</feature>
<accession>A0A1D3D4G7</accession>
<dbReference type="InterPro" id="IPR036961">
    <property type="entry name" value="Kinesin_motor_dom_sf"/>
</dbReference>
<dbReference type="PANTHER" id="PTHR47970">
    <property type="entry name" value="KINESIN-LIKE PROTEIN KIF11"/>
    <property type="match status" value="1"/>
</dbReference>
<evidence type="ECO:0000256" key="4">
    <source>
        <dbReference type="ARBA" id="ARBA00022741"/>
    </source>
</evidence>
<dbReference type="GO" id="GO:0090307">
    <property type="term" value="P:mitotic spindle assembly"/>
    <property type="evidence" value="ECO:0007669"/>
    <property type="project" value="TreeGrafter"/>
</dbReference>
<keyword evidence="6 8" id="KW-0505">Motor protein</keyword>